<protein>
    <submittedName>
        <fullName evidence="1">Uncharacterized protein</fullName>
    </submittedName>
</protein>
<reference evidence="1" key="1">
    <citation type="submission" date="2014-11" db="EMBL/GenBank/DDBJ databases">
        <authorList>
            <person name="Amaro Gonzalez C."/>
        </authorList>
    </citation>
    <scope>NUCLEOTIDE SEQUENCE</scope>
</reference>
<organism evidence="1">
    <name type="scientific">Anguilla anguilla</name>
    <name type="common">European freshwater eel</name>
    <name type="synonym">Muraena anguilla</name>
    <dbReference type="NCBI Taxonomy" id="7936"/>
    <lineage>
        <taxon>Eukaryota</taxon>
        <taxon>Metazoa</taxon>
        <taxon>Chordata</taxon>
        <taxon>Craniata</taxon>
        <taxon>Vertebrata</taxon>
        <taxon>Euteleostomi</taxon>
        <taxon>Actinopterygii</taxon>
        <taxon>Neopterygii</taxon>
        <taxon>Teleostei</taxon>
        <taxon>Anguilliformes</taxon>
        <taxon>Anguillidae</taxon>
        <taxon>Anguilla</taxon>
    </lineage>
</organism>
<reference evidence="1" key="2">
    <citation type="journal article" date="2015" name="Fish Shellfish Immunol.">
        <title>Early steps in the European eel (Anguilla anguilla)-Vibrio vulnificus interaction in the gills: Role of the RtxA13 toxin.</title>
        <authorList>
            <person name="Callol A."/>
            <person name="Pajuelo D."/>
            <person name="Ebbesson L."/>
            <person name="Teles M."/>
            <person name="MacKenzie S."/>
            <person name="Amaro C."/>
        </authorList>
    </citation>
    <scope>NUCLEOTIDE SEQUENCE</scope>
</reference>
<accession>A0A0E9VYS7</accession>
<sequence>MTGSWGALFALVLKHEKTSNPFRSGQLATRYVFTTRQLLLANLAQLVCWDFEFVELGGAFSRFSVA</sequence>
<evidence type="ECO:0000313" key="1">
    <source>
        <dbReference type="EMBL" id="JAH83227.1"/>
    </source>
</evidence>
<name>A0A0E9VYS7_ANGAN</name>
<dbReference type="AlphaFoldDB" id="A0A0E9VYS7"/>
<proteinExistence type="predicted"/>
<dbReference type="EMBL" id="GBXM01025350">
    <property type="protein sequence ID" value="JAH83227.1"/>
    <property type="molecule type" value="Transcribed_RNA"/>
</dbReference>